<dbReference type="STRING" id="266940.Krad_2516"/>
<dbReference type="KEGG" id="kra:Krad_2516"/>
<proteinExistence type="predicted"/>
<dbReference type="HOGENOM" id="CLU_2538088_0_0_11"/>
<protein>
    <submittedName>
        <fullName evidence="1">Uncharacterized protein</fullName>
    </submittedName>
</protein>
<dbReference type="EMBL" id="CP000750">
    <property type="protein sequence ID" value="ABS03991.1"/>
    <property type="molecule type" value="Genomic_DNA"/>
</dbReference>
<accession>A6WB02</accession>
<dbReference type="AlphaFoldDB" id="A6WB02"/>
<reference evidence="2" key="1">
    <citation type="journal article" date="2008" name="PLoS ONE">
        <title>Survival in nuclear waste, extreme resistance, and potential applications gleaned from the genome sequence of Kineococcus radiotolerans SRS30216.</title>
        <authorList>
            <person name="Bagwell C.E."/>
            <person name="Bhat S."/>
            <person name="Hawkins G.M."/>
            <person name="Smith B.W."/>
            <person name="Biswas T."/>
            <person name="Hoover T.R."/>
            <person name="Saunders E."/>
            <person name="Han C.S."/>
            <person name="Tsodikov O.V."/>
            <person name="Shimkets L.J."/>
        </authorList>
    </citation>
    <scope>NUCLEOTIDE SEQUENCE [LARGE SCALE GENOMIC DNA]</scope>
    <source>
        <strain evidence="2">ATCC BAA-149 / DSM 14245 / SRS30216</strain>
    </source>
</reference>
<sequence length="83" mass="9345">MRWIVRAMRPGPIARTQRRDSSVRCWRLPLGLVAEELDSAPAVGAVYRRLEAEGMLAAEWFGDDLLPLAVELTPAGRMLLRSR</sequence>
<name>A6WB02_KINRD</name>
<evidence type="ECO:0000313" key="1">
    <source>
        <dbReference type="EMBL" id="ABS03991.1"/>
    </source>
</evidence>
<gene>
    <name evidence="1" type="ordered locus">Krad_2516</name>
</gene>
<dbReference type="Proteomes" id="UP000001116">
    <property type="component" value="Chromosome"/>
</dbReference>
<evidence type="ECO:0000313" key="2">
    <source>
        <dbReference type="Proteomes" id="UP000001116"/>
    </source>
</evidence>
<organism evidence="1 2">
    <name type="scientific">Kineococcus radiotolerans (strain ATCC BAA-149 / DSM 14245 / SRS30216)</name>
    <dbReference type="NCBI Taxonomy" id="266940"/>
    <lineage>
        <taxon>Bacteria</taxon>
        <taxon>Bacillati</taxon>
        <taxon>Actinomycetota</taxon>
        <taxon>Actinomycetes</taxon>
        <taxon>Kineosporiales</taxon>
        <taxon>Kineosporiaceae</taxon>
        <taxon>Kineococcus</taxon>
    </lineage>
</organism>
<keyword evidence="2" id="KW-1185">Reference proteome</keyword>